<sequence length="344" mass="37582">MDTADVVANARKENISPLQSKLDVGLTLRQTREQLGMSVHDIAERIKFAPRQVEALEANDFEHLPEPAFLRGFVRSYARVLQLDDVALVASLPSAPGKQVTIKTQAVNVPFPTLQSLRRINVMWLVGALGVALVLGWFVLMHKVDTTVKSAKVVVESVPLPATETAVSAPADTGAQPVAAEPAGIIEREKQHASVETAEPEKRHESATATEADKTAKPAKVAEPEKKPEPAKIKQHEVKALPQIDAASAPAVAVKTEIPLEILKRRPLHFVFTESAWAEVIDSHGAVLLSRNNPRGTEKWIGGPRHEPYDISISHPEHVKLYYRGQEVDLSAYAGMDVAHLKVE</sequence>
<dbReference type="InterPro" id="IPR025194">
    <property type="entry name" value="RodZ-like_C"/>
</dbReference>
<organism evidence="4 5">
    <name type="scientific">Sideroxydans lithotrophicus (strain ES-1)</name>
    <dbReference type="NCBI Taxonomy" id="580332"/>
    <lineage>
        <taxon>Bacteria</taxon>
        <taxon>Pseudomonadati</taxon>
        <taxon>Pseudomonadota</taxon>
        <taxon>Betaproteobacteria</taxon>
        <taxon>Nitrosomonadales</taxon>
        <taxon>Gallionellaceae</taxon>
        <taxon>Sideroxydans</taxon>
    </lineage>
</organism>
<keyword evidence="2" id="KW-0812">Transmembrane</keyword>
<dbReference type="KEGG" id="slt:Slit_1413"/>
<dbReference type="Proteomes" id="UP000001625">
    <property type="component" value="Chromosome"/>
</dbReference>
<dbReference type="InterPro" id="IPR001387">
    <property type="entry name" value="Cro/C1-type_HTH"/>
</dbReference>
<dbReference type="RefSeq" id="WP_013029548.1">
    <property type="nucleotide sequence ID" value="NC_013959.1"/>
</dbReference>
<dbReference type="EMBL" id="CP001965">
    <property type="protein sequence ID" value="ADE11650.1"/>
    <property type="molecule type" value="Genomic_DNA"/>
</dbReference>
<dbReference type="eggNOG" id="COG3266">
    <property type="taxonomic scope" value="Bacteria"/>
</dbReference>
<dbReference type="PANTHER" id="PTHR34475:SF1">
    <property type="entry name" value="CYTOSKELETON PROTEIN RODZ"/>
    <property type="match status" value="1"/>
</dbReference>
<dbReference type="Pfam" id="PF13464">
    <property type="entry name" value="RodZ_C"/>
    <property type="match status" value="1"/>
</dbReference>
<dbReference type="GO" id="GO:0003677">
    <property type="term" value="F:DNA binding"/>
    <property type="evidence" value="ECO:0007669"/>
    <property type="project" value="InterPro"/>
</dbReference>
<dbReference type="STRING" id="580332.Slit_1413"/>
<proteinExistence type="predicted"/>
<dbReference type="OrthoDB" id="8561330at2"/>
<reference evidence="4 5" key="1">
    <citation type="submission" date="2010-03" db="EMBL/GenBank/DDBJ databases">
        <title>Complete sequence of Sideroxydans lithotrophicus ES-1.</title>
        <authorList>
            <consortium name="US DOE Joint Genome Institute"/>
            <person name="Lucas S."/>
            <person name="Copeland A."/>
            <person name="Lapidus A."/>
            <person name="Cheng J.-F."/>
            <person name="Bruce D."/>
            <person name="Goodwin L."/>
            <person name="Pitluck S."/>
            <person name="Munk A.C."/>
            <person name="Detter J.C."/>
            <person name="Han C."/>
            <person name="Tapia R."/>
            <person name="Larimer F."/>
            <person name="Land M."/>
            <person name="Hauser L."/>
            <person name="Kyrpides N."/>
            <person name="Ivanova N."/>
            <person name="Emerson D."/>
            <person name="Woyke T."/>
        </authorList>
    </citation>
    <scope>NUCLEOTIDE SEQUENCE [LARGE SCALE GENOMIC DNA]</scope>
    <source>
        <strain evidence="4 5">ES-1</strain>
    </source>
</reference>
<evidence type="ECO:0000313" key="4">
    <source>
        <dbReference type="EMBL" id="ADE11650.1"/>
    </source>
</evidence>
<evidence type="ECO:0000259" key="3">
    <source>
        <dbReference type="Pfam" id="PF13464"/>
    </source>
</evidence>
<keyword evidence="2" id="KW-0472">Membrane</keyword>
<feature type="domain" description="Cytoskeleton protein RodZ-like C-terminal" evidence="3">
    <location>
        <begin position="270"/>
        <end position="341"/>
    </location>
</feature>
<dbReference type="Gene3D" id="1.10.260.40">
    <property type="entry name" value="lambda repressor-like DNA-binding domains"/>
    <property type="match status" value="1"/>
</dbReference>
<evidence type="ECO:0000256" key="2">
    <source>
        <dbReference type="SAM" id="Phobius"/>
    </source>
</evidence>
<keyword evidence="2" id="KW-1133">Transmembrane helix</keyword>
<dbReference type="CDD" id="cd00093">
    <property type="entry name" value="HTH_XRE"/>
    <property type="match status" value="1"/>
</dbReference>
<dbReference type="PANTHER" id="PTHR34475">
    <property type="match status" value="1"/>
</dbReference>
<gene>
    <name evidence="4" type="ordered locus">Slit_1413</name>
</gene>
<feature type="transmembrane region" description="Helical" evidence="2">
    <location>
        <begin position="122"/>
        <end position="140"/>
    </location>
</feature>
<dbReference type="AlphaFoldDB" id="D5CRR4"/>
<dbReference type="InterPro" id="IPR050400">
    <property type="entry name" value="Bact_Cytoskel_RodZ"/>
</dbReference>
<dbReference type="HOGENOM" id="CLU_047530_3_0_4"/>
<evidence type="ECO:0000313" key="5">
    <source>
        <dbReference type="Proteomes" id="UP000001625"/>
    </source>
</evidence>
<evidence type="ECO:0000256" key="1">
    <source>
        <dbReference type="SAM" id="MobiDB-lite"/>
    </source>
</evidence>
<dbReference type="Pfam" id="PF13413">
    <property type="entry name" value="HTH_25"/>
    <property type="match status" value="1"/>
</dbReference>
<accession>D5CRR4</accession>
<feature type="region of interest" description="Disordered" evidence="1">
    <location>
        <begin position="190"/>
        <end position="233"/>
    </location>
</feature>
<dbReference type="eggNOG" id="COG1426">
    <property type="taxonomic scope" value="Bacteria"/>
</dbReference>
<dbReference type="InterPro" id="IPR010982">
    <property type="entry name" value="Lambda_DNA-bd_dom_sf"/>
</dbReference>
<name>D5CRR4_SIDLE</name>
<protein>
    <recommendedName>
        <fullName evidence="3">Cytoskeleton protein RodZ-like C-terminal domain-containing protein</fullName>
    </recommendedName>
</protein>
<keyword evidence="5" id="KW-1185">Reference proteome</keyword>